<dbReference type="InterPro" id="IPR036188">
    <property type="entry name" value="FAD/NAD-bd_sf"/>
</dbReference>
<dbReference type="RefSeq" id="WP_145821655.1">
    <property type="nucleotide sequence ID" value="NZ_AP023438.1"/>
</dbReference>
<keyword evidence="4" id="KW-1185">Reference proteome</keyword>
<dbReference type="OrthoDB" id="9806257at2"/>
<feature type="domain" description="FAD dependent oxidoreductase" evidence="2">
    <location>
        <begin position="7"/>
        <end position="374"/>
    </location>
</feature>
<evidence type="ECO:0000313" key="4">
    <source>
        <dbReference type="Proteomes" id="UP000319728"/>
    </source>
</evidence>
<dbReference type="Proteomes" id="UP000319728">
    <property type="component" value="Unassembled WGS sequence"/>
</dbReference>
<dbReference type="GO" id="GO:0005737">
    <property type="term" value="C:cytoplasm"/>
    <property type="evidence" value="ECO:0007669"/>
    <property type="project" value="TreeGrafter"/>
</dbReference>
<sequence length="410" mass="43530">MKTHYSVVVVGGGVIGCAVAYYAALNGLEVALVDTPKRGRATSASAGGLWPMGESVGLGCGVIFARAQSAADADVQHPGRLPRSFLDFALESNAMFPDLAANLHDETGMDVELERTSLLFLMYDEHDKVFARALWDDYPQQRSRFEWLTPEEVATAEPALTRDVHGALRFHGDDQLNPYKLADALRAGARVHGATVLTHTEVTGVLRIGDRVVGIRTADRTIGCDTLVNAAGAWAGQIGEMAGIDVPVHPVRGQIVCTETLPELLNACISTTDCYLAQKQHGEIIIGSTTEMVGFDTGTSETAIRNLSAGAVRAVPALARANVKRVWAGLRPGTSDELPILGPVEGLSGYLNACGHFRTGVLNAPLTGRILAELAIGEQPSHPIEPFLMDRFHTSEGDSAPGVPHVAATA</sequence>
<dbReference type="AlphaFoldDB" id="A0A562WQ60"/>
<dbReference type="SUPFAM" id="SSF54373">
    <property type="entry name" value="FAD-linked reductases, C-terminal domain"/>
    <property type="match status" value="1"/>
</dbReference>
<comment type="caution">
    <text evidence="3">The sequence shown here is derived from an EMBL/GenBank/DDBJ whole genome shotgun (WGS) entry which is preliminary data.</text>
</comment>
<dbReference type="PANTHER" id="PTHR13847">
    <property type="entry name" value="SARCOSINE DEHYDROGENASE-RELATED"/>
    <property type="match status" value="1"/>
</dbReference>
<evidence type="ECO:0000256" key="1">
    <source>
        <dbReference type="ARBA" id="ARBA00023002"/>
    </source>
</evidence>
<reference evidence="3 4" key="1">
    <citation type="submission" date="2019-07" db="EMBL/GenBank/DDBJ databases">
        <title>R&amp;d 2014.</title>
        <authorList>
            <person name="Klenk H.-P."/>
        </authorList>
    </citation>
    <scope>NUCLEOTIDE SEQUENCE [LARGE SCALE GENOMIC DNA]</scope>
    <source>
        <strain evidence="3 4">DSM 43912</strain>
    </source>
</reference>
<dbReference type="Gene3D" id="3.50.50.60">
    <property type="entry name" value="FAD/NAD(P)-binding domain"/>
    <property type="match status" value="1"/>
</dbReference>
<evidence type="ECO:0000313" key="3">
    <source>
        <dbReference type="EMBL" id="TWJ32365.1"/>
    </source>
</evidence>
<dbReference type="SUPFAM" id="SSF51905">
    <property type="entry name" value="FAD/NAD(P)-binding domain"/>
    <property type="match status" value="1"/>
</dbReference>
<gene>
    <name evidence="3" type="ORF">JD81_05940</name>
</gene>
<dbReference type="GO" id="GO:0016491">
    <property type="term" value="F:oxidoreductase activity"/>
    <property type="evidence" value="ECO:0007669"/>
    <property type="project" value="UniProtKB-KW"/>
</dbReference>
<dbReference type="InterPro" id="IPR006076">
    <property type="entry name" value="FAD-dep_OxRdtase"/>
</dbReference>
<name>A0A562WQ60_9ACTN</name>
<protein>
    <submittedName>
        <fullName evidence="3">Hydrogen cyanide synthase HcnC</fullName>
    </submittedName>
</protein>
<dbReference type="Pfam" id="PF01266">
    <property type="entry name" value="DAO"/>
    <property type="match status" value="1"/>
</dbReference>
<accession>A0A562WQ60</accession>
<organism evidence="3 4">
    <name type="scientific">Micromonospora sagamiensis</name>
    <dbReference type="NCBI Taxonomy" id="47875"/>
    <lineage>
        <taxon>Bacteria</taxon>
        <taxon>Bacillati</taxon>
        <taxon>Actinomycetota</taxon>
        <taxon>Actinomycetes</taxon>
        <taxon>Micromonosporales</taxon>
        <taxon>Micromonosporaceae</taxon>
        <taxon>Micromonospora</taxon>
    </lineage>
</organism>
<dbReference type="PANTHER" id="PTHR13847:SF289">
    <property type="entry name" value="GLYCINE OXIDASE"/>
    <property type="match status" value="1"/>
</dbReference>
<evidence type="ECO:0000259" key="2">
    <source>
        <dbReference type="Pfam" id="PF01266"/>
    </source>
</evidence>
<proteinExistence type="predicted"/>
<dbReference type="Gene3D" id="3.30.9.10">
    <property type="entry name" value="D-Amino Acid Oxidase, subunit A, domain 2"/>
    <property type="match status" value="1"/>
</dbReference>
<keyword evidence="1" id="KW-0560">Oxidoreductase</keyword>
<dbReference type="PROSITE" id="PS51257">
    <property type="entry name" value="PROKAR_LIPOPROTEIN"/>
    <property type="match status" value="1"/>
</dbReference>
<dbReference type="EMBL" id="VLLP01000001">
    <property type="protein sequence ID" value="TWJ32365.1"/>
    <property type="molecule type" value="Genomic_DNA"/>
</dbReference>